<sequence length="164" mass="17631">MSTTTDASDTDAADGDVADADAAADSETEPASVEERARDALRDVADPCSAATGSNLNIVEMGLVKDVEVDDADHAHVEMRLTTPMCHMVGYFIDQVEHRLTELDAVESADLDTDDGMEWSEDYMSEAAQAKRQEVLDGYEERYREELADGDASAESASGESASD</sequence>
<dbReference type="AlphaFoldDB" id="A0A830FZ78"/>
<dbReference type="SUPFAM" id="SSF117916">
    <property type="entry name" value="Fe-S cluster assembly (FSCA) domain-like"/>
    <property type="match status" value="1"/>
</dbReference>
<evidence type="ECO:0000259" key="2">
    <source>
        <dbReference type="Pfam" id="PF01883"/>
    </source>
</evidence>
<evidence type="ECO:0000313" key="5">
    <source>
        <dbReference type="Proteomes" id="UP000614609"/>
    </source>
</evidence>
<dbReference type="Proteomes" id="UP000614609">
    <property type="component" value="Unassembled WGS sequence"/>
</dbReference>
<feature type="compositionally biased region" description="Low complexity" evidence="1">
    <location>
        <begin position="150"/>
        <end position="164"/>
    </location>
</feature>
<dbReference type="InterPro" id="IPR002744">
    <property type="entry name" value="MIP18-like"/>
</dbReference>
<dbReference type="EMBL" id="BMOO01000003">
    <property type="protein sequence ID" value="GGM66923.1"/>
    <property type="molecule type" value="Genomic_DNA"/>
</dbReference>
<dbReference type="InterPro" id="IPR052339">
    <property type="entry name" value="Fe-S_Maturation_MIP18"/>
</dbReference>
<accession>A0A830FZ78</accession>
<evidence type="ECO:0000256" key="1">
    <source>
        <dbReference type="SAM" id="MobiDB-lite"/>
    </source>
</evidence>
<evidence type="ECO:0000313" key="4">
    <source>
        <dbReference type="EMBL" id="MBP1953223.1"/>
    </source>
</evidence>
<dbReference type="Gene3D" id="3.30.300.130">
    <property type="entry name" value="Fe-S cluster assembly (FSCA)"/>
    <property type="match status" value="1"/>
</dbReference>
<dbReference type="PANTHER" id="PTHR42831:SF1">
    <property type="entry name" value="FE-S PROTEIN MATURATION AUXILIARY FACTOR YITW"/>
    <property type="match status" value="1"/>
</dbReference>
<gene>
    <name evidence="3" type="ORF">GCM10009017_16320</name>
    <name evidence="4" type="ORF">J2752_000104</name>
</gene>
<feature type="region of interest" description="Disordered" evidence="1">
    <location>
        <begin position="1"/>
        <end position="39"/>
    </location>
</feature>
<reference evidence="3" key="2">
    <citation type="submission" date="2020-09" db="EMBL/GenBank/DDBJ databases">
        <authorList>
            <person name="Sun Q."/>
            <person name="Ohkuma M."/>
        </authorList>
    </citation>
    <scope>NUCLEOTIDE SEQUENCE</scope>
    <source>
        <strain evidence="3">JCM 16108</strain>
    </source>
</reference>
<feature type="compositionally biased region" description="Acidic residues" evidence="1">
    <location>
        <begin position="8"/>
        <end position="28"/>
    </location>
</feature>
<proteinExistence type="predicted"/>
<dbReference type="PANTHER" id="PTHR42831">
    <property type="entry name" value="FE-S PROTEIN MATURATION AUXILIARY FACTOR YITW"/>
    <property type="match status" value="1"/>
</dbReference>
<feature type="domain" description="MIP18 family-like" evidence="2">
    <location>
        <begin position="35"/>
        <end position="109"/>
    </location>
</feature>
<dbReference type="InterPro" id="IPR034904">
    <property type="entry name" value="FSCA_dom_sf"/>
</dbReference>
<reference evidence="4" key="3">
    <citation type="submission" date="2021-03" db="EMBL/GenBank/DDBJ databases">
        <title>Genomic Encyclopedia of Type Strains, Phase IV (KMG-IV): sequencing the most valuable type-strain genomes for metagenomic binning, comparative biology and taxonomic classification.</title>
        <authorList>
            <person name="Goeker M."/>
        </authorList>
    </citation>
    <scope>NUCLEOTIDE SEQUENCE</scope>
    <source>
        <strain evidence="4">DSM 22443</strain>
    </source>
</reference>
<organism evidence="3 5">
    <name type="scientific">Halarchaeum rubridurum</name>
    <dbReference type="NCBI Taxonomy" id="489911"/>
    <lineage>
        <taxon>Archaea</taxon>
        <taxon>Methanobacteriati</taxon>
        <taxon>Methanobacteriota</taxon>
        <taxon>Stenosarchaea group</taxon>
        <taxon>Halobacteria</taxon>
        <taxon>Halobacteriales</taxon>
        <taxon>Halobacteriaceae</taxon>
    </lineage>
</organism>
<name>A0A830FZ78_9EURY</name>
<keyword evidence="5" id="KW-1185">Reference proteome</keyword>
<feature type="region of interest" description="Disordered" evidence="1">
    <location>
        <begin position="143"/>
        <end position="164"/>
    </location>
</feature>
<dbReference type="RefSeq" id="WP_188871742.1">
    <property type="nucleotide sequence ID" value="NZ_BMOO01000003.1"/>
</dbReference>
<protein>
    <submittedName>
        <fullName evidence="4">Metal-sulfur cluster biosynthetic enzyme</fullName>
    </submittedName>
</protein>
<dbReference type="EMBL" id="JAGGKO010000001">
    <property type="protein sequence ID" value="MBP1953223.1"/>
    <property type="molecule type" value="Genomic_DNA"/>
</dbReference>
<evidence type="ECO:0000313" key="3">
    <source>
        <dbReference type="EMBL" id="GGM66923.1"/>
    </source>
</evidence>
<dbReference type="Proteomes" id="UP000765891">
    <property type="component" value="Unassembled WGS sequence"/>
</dbReference>
<reference evidence="3" key="1">
    <citation type="journal article" date="2014" name="Int. J. Syst. Evol. Microbiol.">
        <title>Complete genome sequence of Corynebacterium casei LMG S-19264T (=DSM 44701T), isolated from a smear-ripened cheese.</title>
        <authorList>
            <consortium name="US DOE Joint Genome Institute (JGI-PGF)"/>
            <person name="Walter F."/>
            <person name="Albersmeier A."/>
            <person name="Kalinowski J."/>
            <person name="Ruckert C."/>
        </authorList>
    </citation>
    <scope>NUCLEOTIDE SEQUENCE</scope>
    <source>
        <strain evidence="3">JCM 16108</strain>
    </source>
</reference>
<dbReference type="Pfam" id="PF01883">
    <property type="entry name" value="FeS_assembly_P"/>
    <property type="match status" value="1"/>
</dbReference>
<dbReference type="OrthoDB" id="371709at2157"/>
<comment type="caution">
    <text evidence="3">The sequence shown here is derived from an EMBL/GenBank/DDBJ whole genome shotgun (WGS) entry which is preliminary data.</text>
</comment>